<feature type="transmembrane region" description="Helical" evidence="2">
    <location>
        <begin position="220"/>
        <end position="238"/>
    </location>
</feature>
<feature type="transmembrane region" description="Helical" evidence="2">
    <location>
        <begin position="281"/>
        <end position="300"/>
    </location>
</feature>
<dbReference type="PANTHER" id="PTHR23028:SF131">
    <property type="entry name" value="BLR2367 PROTEIN"/>
    <property type="match status" value="1"/>
</dbReference>
<keyword evidence="2" id="KW-0472">Membrane</keyword>
<feature type="transmembrane region" description="Helical" evidence="2">
    <location>
        <begin position="60"/>
        <end position="77"/>
    </location>
</feature>
<proteinExistence type="predicted"/>
<organism evidence="4 5">
    <name type="scientific">Sphingomonas taxi</name>
    <dbReference type="NCBI Taxonomy" id="1549858"/>
    <lineage>
        <taxon>Bacteria</taxon>
        <taxon>Pseudomonadati</taxon>
        <taxon>Pseudomonadota</taxon>
        <taxon>Alphaproteobacteria</taxon>
        <taxon>Sphingomonadales</taxon>
        <taxon>Sphingomonadaceae</taxon>
        <taxon>Sphingomonas</taxon>
    </lineage>
</organism>
<evidence type="ECO:0000313" key="5">
    <source>
        <dbReference type="Proteomes" id="UP000249229"/>
    </source>
</evidence>
<feature type="transmembrane region" description="Helical" evidence="2">
    <location>
        <begin position="97"/>
        <end position="119"/>
    </location>
</feature>
<name>A0A2W5PC96_9SPHN</name>
<feature type="transmembrane region" description="Helical" evidence="2">
    <location>
        <begin position="164"/>
        <end position="183"/>
    </location>
</feature>
<feature type="transmembrane region" description="Helical" evidence="2">
    <location>
        <begin position="306"/>
        <end position="328"/>
    </location>
</feature>
<feature type="transmembrane region" description="Helical" evidence="2">
    <location>
        <begin position="139"/>
        <end position="157"/>
    </location>
</feature>
<evidence type="ECO:0000256" key="2">
    <source>
        <dbReference type="SAM" id="Phobius"/>
    </source>
</evidence>
<evidence type="ECO:0000256" key="1">
    <source>
        <dbReference type="SAM" id="MobiDB-lite"/>
    </source>
</evidence>
<dbReference type="AlphaFoldDB" id="A0A2W5PC96"/>
<protein>
    <recommendedName>
        <fullName evidence="3">Acyltransferase 3 domain-containing protein</fullName>
    </recommendedName>
</protein>
<evidence type="ECO:0000259" key="3">
    <source>
        <dbReference type="Pfam" id="PF01757"/>
    </source>
</evidence>
<dbReference type="InterPro" id="IPR050879">
    <property type="entry name" value="Acyltransferase_3"/>
</dbReference>
<dbReference type="GO" id="GO:0016747">
    <property type="term" value="F:acyltransferase activity, transferring groups other than amino-acyl groups"/>
    <property type="evidence" value="ECO:0007669"/>
    <property type="project" value="InterPro"/>
</dbReference>
<feature type="domain" description="Acyltransferase 3" evidence="3">
    <location>
        <begin position="20"/>
        <end position="323"/>
    </location>
</feature>
<dbReference type="GO" id="GO:0016020">
    <property type="term" value="C:membrane"/>
    <property type="evidence" value="ECO:0007669"/>
    <property type="project" value="TreeGrafter"/>
</dbReference>
<feature type="compositionally biased region" description="Low complexity" evidence="1">
    <location>
        <begin position="363"/>
        <end position="375"/>
    </location>
</feature>
<accession>A0A2W5PC96</accession>
<dbReference type="Proteomes" id="UP000249229">
    <property type="component" value="Unassembled WGS sequence"/>
</dbReference>
<feature type="compositionally biased region" description="Pro residues" evidence="1">
    <location>
        <begin position="352"/>
        <end position="362"/>
    </location>
</feature>
<dbReference type="InterPro" id="IPR002656">
    <property type="entry name" value="Acyl_transf_3_dom"/>
</dbReference>
<dbReference type="Pfam" id="PF01757">
    <property type="entry name" value="Acyl_transf_3"/>
    <property type="match status" value="1"/>
</dbReference>
<evidence type="ECO:0000313" key="4">
    <source>
        <dbReference type="EMBL" id="PZQ61739.1"/>
    </source>
</evidence>
<reference evidence="4 5" key="1">
    <citation type="submission" date="2017-08" db="EMBL/GenBank/DDBJ databases">
        <title>Infants hospitalized years apart are colonized by the same room-sourced microbial strains.</title>
        <authorList>
            <person name="Brooks B."/>
            <person name="Olm M.R."/>
            <person name="Firek B.A."/>
            <person name="Baker R."/>
            <person name="Thomas B.C."/>
            <person name="Morowitz M.J."/>
            <person name="Banfield J.F."/>
        </authorList>
    </citation>
    <scope>NUCLEOTIDE SEQUENCE [LARGE SCALE GENOMIC DNA]</scope>
    <source>
        <strain evidence="4">S2_005_001_R1_22</strain>
    </source>
</reference>
<sequence length="375" mass="40270">MSAGQVATAPARAGALRFGNIDMVRGIAALMVAFQHASERAGIFGPDAHFLTHWFNPGQAGVVAFFLVSGFVIPLSLEKGRSLKRFATSRVLRIYPLYLVAFVLTFAVTGGALTLKTIVAQLAFASEYLHTHNYVGNSWTLSIEAVWYVLFAGLFATRLNRSTLLIVALFVALIAVTSALSLTGHRAPMGRVGMLATCAVGLFTYRVVAQDNVSAALRGGAVLVVAIAAGLYVGFGLVDYHGRVDFTLRAIALSWAAGYLLFFGSFFVRLPGLLDAGLRRLGEISFSVYLMHTFALWIVSATGLTGWAYIVAVLVLSVPIAMFSYSFIELPAIRLSHRWPRRDPRAIRNEPTPLPADTPGPASPLAADAPPLGRG</sequence>
<dbReference type="PANTHER" id="PTHR23028">
    <property type="entry name" value="ACETYLTRANSFERASE"/>
    <property type="match status" value="1"/>
</dbReference>
<dbReference type="EMBL" id="QFQI01000002">
    <property type="protein sequence ID" value="PZQ61739.1"/>
    <property type="molecule type" value="Genomic_DNA"/>
</dbReference>
<comment type="caution">
    <text evidence="4">The sequence shown here is derived from an EMBL/GenBank/DDBJ whole genome shotgun (WGS) entry which is preliminary data.</text>
</comment>
<gene>
    <name evidence="4" type="ORF">DI544_03680</name>
</gene>
<keyword evidence="2" id="KW-0812">Transmembrane</keyword>
<feature type="region of interest" description="Disordered" evidence="1">
    <location>
        <begin position="344"/>
        <end position="375"/>
    </location>
</feature>
<dbReference type="GO" id="GO:0000271">
    <property type="term" value="P:polysaccharide biosynthetic process"/>
    <property type="evidence" value="ECO:0007669"/>
    <property type="project" value="TreeGrafter"/>
</dbReference>
<feature type="transmembrane region" description="Helical" evidence="2">
    <location>
        <begin position="189"/>
        <end position="208"/>
    </location>
</feature>
<feature type="transmembrane region" description="Helical" evidence="2">
    <location>
        <begin position="250"/>
        <end position="269"/>
    </location>
</feature>
<keyword evidence="2" id="KW-1133">Transmembrane helix</keyword>